<dbReference type="InterPro" id="IPR025202">
    <property type="entry name" value="PLD-like_dom"/>
</dbReference>
<feature type="transmembrane region" description="Helical" evidence="4">
    <location>
        <begin position="409"/>
        <end position="428"/>
    </location>
</feature>
<dbReference type="PANTHER" id="PTHR43856:SF1">
    <property type="entry name" value="MITOCHONDRIAL CARDIOLIPIN HYDROLASE"/>
    <property type="match status" value="1"/>
</dbReference>
<keyword evidence="4" id="KW-1133">Transmembrane helix</keyword>
<keyword evidence="3" id="KW-0443">Lipid metabolism</keyword>
<reference evidence="7" key="1">
    <citation type="journal article" date="2020" name="mSystems">
        <title>Genome- and Community-Level Interaction Insights into Carbon Utilization and Element Cycling Functions of Hydrothermarchaeota in Hydrothermal Sediment.</title>
        <authorList>
            <person name="Zhou Z."/>
            <person name="Liu Y."/>
            <person name="Xu W."/>
            <person name="Pan J."/>
            <person name="Luo Z.H."/>
            <person name="Li M."/>
        </authorList>
    </citation>
    <scope>NUCLEOTIDE SEQUENCE [LARGE SCALE GENOMIC DNA]</scope>
    <source>
        <strain evidence="7">SpSt-38</strain>
        <strain evidence="6">SpSt-87</strain>
    </source>
</reference>
<evidence type="ECO:0000313" key="6">
    <source>
        <dbReference type="EMBL" id="HFW32881.1"/>
    </source>
</evidence>
<accession>A0A7C3VMD0</accession>
<evidence type="ECO:0000313" key="7">
    <source>
        <dbReference type="EMBL" id="HGF87562.1"/>
    </source>
</evidence>
<dbReference type="GO" id="GO:0016891">
    <property type="term" value="F:RNA endonuclease activity producing 5'-phosphomonoesters, hydrolytic mechanism"/>
    <property type="evidence" value="ECO:0007669"/>
    <property type="project" value="TreeGrafter"/>
</dbReference>
<dbReference type="PANTHER" id="PTHR43856">
    <property type="entry name" value="CARDIOLIPIN HYDROLASE"/>
    <property type="match status" value="1"/>
</dbReference>
<comment type="caution">
    <text evidence="7">The sequence shown here is derived from an EMBL/GenBank/DDBJ whole genome shotgun (WGS) entry which is preliminary data.</text>
</comment>
<protein>
    <recommendedName>
        <fullName evidence="5">Phospholipase D-like domain-containing protein</fullName>
    </recommendedName>
</protein>
<keyword evidence="1" id="KW-0378">Hydrolase</keyword>
<dbReference type="EMBL" id="DSQD01000122">
    <property type="protein sequence ID" value="HGF87562.1"/>
    <property type="molecule type" value="Genomic_DNA"/>
</dbReference>
<dbReference type="SUPFAM" id="SSF56024">
    <property type="entry name" value="Phospholipase D/nuclease"/>
    <property type="match status" value="1"/>
</dbReference>
<sequence>MKLAFLMLLAATLIEVYPNPYGIDEAEYVKFQCNSSCILKDSHGWIDAGAGVHVATKNLSYFEERFGFKADIQFSSKMALSNSGEEICVEDADGIDCFHYGKDIKFLDEGVIYYKTESGWDFRYEDWSSFPCLTEIVEGKLILTPSDFTLDDGWIVASYTFHAPFNPSKLFVEARAEKPCRAFETDTVFLSSPSYKNFHYKFAVKNDSVVITTENWQFTKKGFIVLFDNHNVSNLLLQVLENDRRYSTNVPKSCSDWVYRKAEGGKVLTFKGAVTVFVLPDCNPVLEFISSAKQRLYIMAPYIDFRWYKEDGGLLDAIRQAKQNGAKVKVLLDSRYASKDAVETLRKEGVEVELIEGLHGKAVVADEKLLITSANMNMYGLKLNREVGIIIDNPEAADFIAGEFETRTVSPLDILLTLAAFLASVAVFRKMKDKF</sequence>
<organism evidence="7">
    <name type="scientific">Archaeoglobus fulgidus</name>
    <dbReference type="NCBI Taxonomy" id="2234"/>
    <lineage>
        <taxon>Archaea</taxon>
        <taxon>Methanobacteriati</taxon>
        <taxon>Methanobacteriota</taxon>
        <taxon>Archaeoglobi</taxon>
        <taxon>Archaeoglobales</taxon>
        <taxon>Archaeoglobaceae</taxon>
        <taxon>Archaeoglobus</taxon>
    </lineage>
</organism>
<dbReference type="Pfam" id="PF13091">
    <property type="entry name" value="PLDc_2"/>
    <property type="match status" value="1"/>
</dbReference>
<dbReference type="Gene3D" id="3.30.870.10">
    <property type="entry name" value="Endonuclease Chain A"/>
    <property type="match status" value="1"/>
</dbReference>
<feature type="domain" description="Phospholipase D-like" evidence="5">
    <location>
        <begin position="286"/>
        <end position="406"/>
    </location>
</feature>
<evidence type="ECO:0000256" key="2">
    <source>
        <dbReference type="ARBA" id="ARBA00022963"/>
    </source>
</evidence>
<name>A0A7C3VMD0_ARCFL</name>
<evidence type="ECO:0000256" key="4">
    <source>
        <dbReference type="SAM" id="Phobius"/>
    </source>
</evidence>
<dbReference type="InterPro" id="IPR051406">
    <property type="entry name" value="PLD_domain"/>
</dbReference>
<dbReference type="EMBL" id="DTLB01000047">
    <property type="protein sequence ID" value="HFW32881.1"/>
    <property type="molecule type" value="Genomic_DNA"/>
</dbReference>
<keyword evidence="4" id="KW-0472">Membrane</keyword>
<keyword evidence="4" id="KW-0812">Transmembrane</keyword>
<evidence type="ECO:0000259" key="5">
    <source>
        <dbReference type="Pfam" id="PF13091"/>
    </source>
</evidence>
<dbReference type="GO" id="GO:0016042">
    <property type="term" value="P:lipid catabolic process"/>
    <property type="evidence" value="ECO:0007669"/>
    <property type="project" value="UniProtKB-KW"/>
</dbReference>
<proteinExistence type="predicted"/>
<gene>
    <name evidence="7" type="ORF">ENR21_03970</name>
    <name evidence="6" type="ORF">ENW66_08060</name>
</gene>
<evidence type="ECO:0000256" key="1">
    <source>
        <dbReference type="ARBA" id="ARBA00022801"/>
    </source>
</evidence>
<evidence type="ECO:0000256" key="3">
    <source>
        <dbReference type="ARBA" id="ARBA00023098"/>
    </source>
</evidence>
<dbReference type="AlphaFoldDB" id="A0A7C3VMD0"/>
<keyword evidence="2" id="KW-0442">Lipid degradation</keyword>